<reference evidence="1 2" key="1">
    <citation type="journal article" date="2016" name="Nat. Commun.">
        <title>Ectomycorrhizal ecology is imprinted in the genome of the dominant symbiotic fungus Cenococcum geophilum.</title>
        <authorList>
            <consortium name="DOE Joint Genome Institute"/>
            <person name="Peter M."/>
            <person name="Kohler A."/>
            <person name="Ohm R.A."/>
            <person name="Kuo A."/>
            <person name="Krutzmann J."/>
            <person name="Morin E."/>
            <person name="Arend M."/>
            <person name="Barry K.W."/>
            <person name="Binder M."/>
            <person name="Choi C."/>
            <person name="Clum A."/>
            <person name="Copeland A."/>
            <person name="Grisel N."/>
            <person name="Haridas S."/>
            <person name="Kipfer T."/>
            <person name="LaButti K."/>
            <person name="Lindquist E."/>
            <person name="Lipzen A."/>
            <person name="Maire R."/>
            <person name="Meier B."/>
            <person name="Mihaltcheva S."/>
            <person name="Molinier V."/>
            <person name="Murat C."/>
            <person name="Poggeler S."/>
            <person name="Quandt C.A."/>
            <person name="Sperisen C."/>
            <person name="Tritt A."/>
            <person name="Tisserant E."/>
            <person name="Crous P.W."/>
            <person name="Henrissat B."/>
            <person name="Nehls U."/>
            <person name="Egli S."/>
            <person name="Spatafora J.W."/>
            <person name="Grigoriev I.V."/>
            <person name="Martin F.M."/>
        </authorList>
    </citation>
    <scope>NUCLEOTIDE SEQUENCE [LARGE SCALE GENOMIC DNA]</scope>
    <source>
        <strain evidence="1 2">CBS 207.34</strain>
    </source>
</reference>
<accession>A0A8E2ERY4</accession>
<protein>
    <submittedName>
        <fullName evidence="1">Uncharacterized protein</fullName>
    </submittedName>
</protein>
<name>A0A8E2ERY4_9PEZI</name>
<evidence type="ECO:0000313" key="2">
    <source>
        <dbReference type="Proteomes" id="UP000250140"/>
    </source>
</evidence>
<keyword evidence="2" id="KW-1185">Reference proteome</keyword>
<gene>
    <name evidence="1" type="ORF">AOQ84DRAFT_226870</name>
</gene>
<evidence type="ECO:0000313" key="1">
    <source>
        <dbReference type="EMBL" id="OCL03817.1"/>
    </source>
</evidence>
<proteinExistence type="predicted"/>
<organism evidence="1 2">
    <name type="scientific">Glonium stellatum</name>
    <dbReference type="NCBI Taxonomy" id="574774"/>
    <lineage>
        <taxon>Eukaryota</taxon>
        <taxon>Fungi</taxon>
        <taxon>Dikarya</taxon>
        <taxon>Ascomycota</taxon>
        <taxon>Pezizomycotina</taxon>
        <taxon>Dothideomycetes</taxon>
        <taxon>Pleosporomycetidae</taxon>
        <taxon>Gloniales</taxon>
        <taxon>Gloniaceae</taxon>
        <taxon>Glonium</taxon>
    </lineage>
</organism>
<dbReference type="EMBL" id="KV750674">
    <property type="protein sequence ID" value="OCL03817.1"/>
    <property type="molecule type" value="Genomic_DNA"/>
</dbReference>
<dbReference type="Proteomes" id="UP000250140">
    <property type="component" value="Unassembled WGS sequence"/>
</dbReference>
<sequence>MQLLRRQRGRVAVLQRLQWHVPRRLRSLGAYPYAQWTIPFSKFASCTGTLSGVNCSSQYGFPKLPDSFWKSATQPNGTATVFSNLGGSITSPLFGSTTVWYFEGPSGTPATATAAAYNPTRGSDSDSGAVAGISATGTAAGAATGTAEAATGSSTSKGKSNSASATLLDRKMVMQTLAFQVLGLILMR</sequence>
<dbReference type="AlphaFoldDB" id="A0A8E2ERY4"/>